<dbReference type="Gene3D" id="3.40.50.10320">
    <property type="entry name" value="LmbE-like"/>
    <property type="match status" value="1"/>
</dbReference>
<sequence length="298" mass="34267">MSCEHDFLRNSVIIGAHPDDELLWFTSILKKVDEVIILYRDIWSEPHMGNARVAAIKAYPRGNVRFLEMEETGSFDCADWASPKPGPYGMEFGTEGTRREAKRVVKKSLSQFMPGSFRHSTRPIAQAYRDNYETLYRTLLPLLKPEMNVFTHNPWGEYGHEDHVQVFRVLDRLRDEIGFKLWMSNYCTERSMPLAMQYFSRKPVNYIRLPADKAFAEEVAAVYRDNGCWTWRDDWIWFDDECFMEAPRSKPEGGGFHLLPMNLFNFGTVVRRPVNAPLLLGAALSSVVVGATIAAALE</sequence>
<evidence type="ECO:0008006" key="3">
    <source>
        <dbReference type="Google" id="ProtNLM"/>
    </source>
</evidence>
<keyword evidence="2" id="KW-1185">Reference proteome</keyword>
<dbReference type="SUPFAM" id="SSF102588">
    <property type="entry name" value="LmbE-like"/>
    <property type="match status" value="1"/>
</dbReference>
<accession>A0A7Y6UM71</accession>
<name>A0A7Y6UM71_9HYPH</name>
<dbReference type="RefSeq" id="WP_176352460.1">
    <property type="nucleotide sequence ID" value="NZ_JABWDU010000002.1"/>
</dbReference>
<dbReference type="Proteomes" id="UP000520198">
    <property type="component" value="Unassembled WGS sequence"/>
</dbReference>
<dbReference type="AlphaFoldDB" id="A0A7Y6UM71"/>
<dbReference type="InterPro" id="IPR024078">
    <property type="entry name" value="LmbE-like_dom_sf"/>
</dbReference>
<gene>
    <name evidence="1" type="ORF">HT585_08225</name>
</gene>
<evidence type="ECO:0000313" key="2">
    <source>
        <dbReference type="Proteomes" id="UP000520198"/>
    </source>
</evidence>
<proteinExistence type="predicted"/>
<reference evidence="1 2" key="1">
    <citation type="submission" date="2020-06" db="EMBL/GenBank/DDBJ databases">
        <authorList>
            <person name="Grouzdev D.S."/>
        </authorList>
    </citation>
    <scope>NUCLEOTIDE SEQUENCE [LARGE SCALE GENOMIC DNA]</scope>
    <source>
        <strain evidence="1 2">HO-A22</strain>
    </source>
</reference>
<comment type="caution">
    <text evidence="1">The sequence shown here is derived from an EMBL/GenBank/DDBJ whole genome shotgun (WGS) entry which is preliminary data.</text>
</comment>
<evidence type="ECO:0000313" key="1">
    <source>
        <dbReference type="EMBL" id="NVD38837.1"/>
    </source>
</evidence>
<dbReference type="EMBL" id="JABWDU010000002">
    <property type="protein sequence ID" value="NVD38837.1"/>
    <property type="molecule type" value="Genomic_DNA"/>
</dbReference>
<organism evidence="1 2">
    <name type="scientific">Ensifer oleiphilus</name>
    <dbReference type="NCBI Taxonomy" id="2742698"/>
    <lineage>
        <taxon>Bacteria</taxon>
        <taxon>Pseudomonadati</taxon>
        <taxon>Pseudomonadota</taxon>
        <taxon>Alphaproteobacteria</taxon>
        <taxon>Hyphomicrobiales</taxon>
        <taxon>Rhizobiaceae</taxon>
        <taxon>Sinorhizobium/Ensifer group</taxon>
        <taxon>Ensifer</taxon>
    </lineage>
</organism>
<protein>
    <recommendedName>
        <fullName evidence="3">GlcNAc-PI de-N-acetylase</fullName>
    </recommendedName>
</protein>